<evidence type="ECO:0000256" key="1">
    <source>
        <dbReference type="SAM" id="MobiDB-lite"/>
    </source>
</evidence>
<proteinExistence type="predicted"/>
<keyword evidence="4" id="KW-1185">Reference proteome</keyword>
<evidence type="ECO:0000256" key="2">
    <source>
        <dbReference type="SAM" id="Phobius"/>
    </source>
</evidence>
<sequence length="187" mass="19956">MSKCMAQWGARRGPPGLRDSECSTVSCAHSGEKRHAGALGARWGTKNLPDPVHSILTLDLVERESEAARCSRSQSPAARRSGTGKRPSGRRAEEARSEQSILRTFVEQASGVSWFLYRRAFSAMASMTAVARNSVVFVAAALMVAATQVVAQAPAPAPLPENDSTLLLPCILTSAVATVFSFLALRN</sequence>
<dbReference type="AlphaFoldDB" id="A0A176WFS2"/>
<reference evidence="3" key="1">
    <citation type="submission" date="2016-03" db="EMBL/GenBank/DDBJ databases">
        <title>Mechanisms controlling the formation of the plant cell surface in tip-growing cells are functionally conserved among land plants.</title>
        <authorList>
            <person name="Honkanen S."/>
            <person name="Jones V.A."/>
            <person name="Morieri G."/>
            <person name="Champion C."/>
            <person name="Hetherington A.J."/>
            <person name="Kelly S."/>
            <person name="Saint-Marcoux D."/>
            <person name="Proust H."/>
            <person name="Prescott H."/>
            <person name="Dolan L."/>
        </authorList>
    </citation>
    <scope>NUCLEOTIDE SEQUENCE [LARGE SCALE GENOMIC DNA]</scope>
    <source>
        <tissue evidence="3">Whole gametophyte</tissue>
    </source>
</reference>
<organism evidence="3 4">
    <name type="scientific">Marchantia polymorpha subsp. ruderalis</name>
    <dbReference type="NCBI Taxonomy" id="1480154"/>
    <lineage>
        <taxon>Eukaryota</taxon>
        <taxon>Viridiplantae</taxon>
        <taxon>Streptophyta</taxon>
        <taxon>Embryophyta</taxon>
        <taxon>Marchantiophyta</taxon>
        <taxon>Marchantiopsida</taxon>
        <taxon>Marchantiidae</taxon>
        <taxon>Marchantiales</taxon>
        <taxon>Marchantiaceae</taxon>
        <taxon>Marchantia</taxon>
    </lineage>
</organism>
<protein>
    <submittedName>
        <fullName evidence="3">Uncharacterized protein</fullName>
    </submittedName>
</protein>
<feature type="transmembrane region" description="Helical" evidence="2">
    <location>
        <begin position="166"/>
        <end position="185"/>
    </location>
</feature>
<feature type="region of interest" description="Disordered" evidence="1">
    <location>
        <begin position="67"/>
        <end position="97"/>
    </location>
</feature>
<feature type="region of interest" description="Disordered" evidence="1">
    <location>
        <begin position="1"/>
        <end position="20"/>
    </location>
</feature>
<dbReference type="Proteomes" id="UP000077202">
    <property type="component" value="Unassembled WGS sequence"/>
</dbReference>
<dbReference type="EMBL" id="LVLJ01000940">
    <property type="protein sequence ID" value="OAE31929.1"/>
    <property type="molecule type" value="Genomic_DNA"/>
</dbReference>
<evidence type="ECO:0000313" key="3">
    <source>
        <dbReference type="EMBL" id="OAE31929.1"/>
    </source>
</evidence>
<comment type="caution">
    <text evidence="3">The sequence shown here is derived from an EMBL/GenBank/DDBJ whole genome shotgun (WGS) entry which is preliminary data.</text>
</comment>
<keyword evidence="2" id="KW-1133">Transmembrane helix</keyword>
<feature type="transmembrane region" description="Helical" evidence="2">
    <location>
        <begin position="134"/>
        <end position="154"/>
    </location>
</feature>
<keyword evidence="2" id="KW-0812">Transmembrane</keyword>
<gene>
    <name evidence="3" type="ORF">AXG93_4485s1160</name>
</gene>
<name>A0A176WFS2_MARPO</name>
<keyword evidence="2" id="KW-0472">Membrane</keyword>
<evidence type="ECO:0000313" key="4">
    <source>
        <dbReference type="Proteomes" id="UP000077202"/>
    </source>
</evidence>
<accession>A0A176WFS2</accession>